<gene>
    <name evidence="1" type="ORF">AWC14_16830</name>
</gene>
<sequence length="141" mass="15071">MLVVALAAAVSFGAFMLGRWTGLAHATAKPPAASAAPTAPTPSADQAFLADLAQYGISDFGHPAFSQMYEALAHWARFQISPPDTQRLPSMANQVTANVAYNVHENPDAPQLAFSQQDSENLVRAGIHAYCPQFDHLLPPK</sequence>
<proteinExistence type="predicted"/>
<reference evidence="1 2" key="1">
    <citation type="submission" date="2016-01" db="EMBL/GenBank/DDBJ databases">
        <title>The new phylogeny of the genus Mycobacterium.</title>
        <authorList>
            <person name="Tarcisio F."/>
            <person name="Conor M."/>
            <person name="Antonella G."/>
            <person name="Elisabetta G."/>
            <person name="Giulia F.S."/>
            <person name="Sara T."/>
            <person name="Anna F."/>
            <person name="Clotilde B."/>
            <person name="Roberto B."/>
            <person name="Veronica D.S."/>
            <person name="Fabio R."/>
            <person name="Monica P."/>
            <person name="Olivier J."/>
            <person name="Enrico T."/>
            <person name="Nicola S."/>
        </authorList>
    </citation>
    <scope>NUCLEOTIDE SEQUENCE [LARGE SCALE GENOMIC DNA]</scope>
    <source>
        <strain evidence="1 2">DSM 45166</strain>
    </source>
</reference>
<evidence type="ECO:0000313" key="1">
    <source>
        <dbReference type="EMBL" id="ORV96214.1"/>
    </source>
</evidence>
<dbReference type="Proteomes" id="UP000193487">
    <property type="component" value="Unassembled WGS sequence"/>
</dbReference>
<evidence type="ECO:0000313" key="2">
    <source>
        <dbReference type="Proteomes" id="UP000193487"/>
    </source>
</evidence>
<accession>A0A1X1XBL0</accession>
<protein>
    <recommendedName>
        <fullName evidence="3">DUF732 domain-containing protein</fullName>
    </recommendedName>
</protein>
<evidence type="ECO:0008006" key="3">
    <source>
        <dbReference type="Google" id="ProtNLM"/>
    </source>
</evidence>
<comment type="caution">
    <text evidence="1">The sequence shown here is derived from an EMBL/GenBank/DDBJ whole genome shotgun (WGS) entry which is preliminary data.</text>
</comment>
<organism evidence="1 2">
    <name type="scientific">Mycobacterium kyorinense</name>
    <dbReference type="NCBI Taxonomy" id="487514"/>
    <lineage>
        <taxon>Bacteria</taxon>
        <taxon>Bacillati</taxon>
        <taxon>Actinomycetota</taxon>
        <taxon>Actinomycetes</taxon>
        <taxon>Mycobacteriales</taxon>
        <taxon>Mycobacteriaceae</taxon>
        <taxon>Mycobacterium</taxon>
    </lineage>
</organism>
<dbReference type="EMBL" id="LQPE01000176">
    <property type="protein sequence ID" value="ORV96214.1"/>
    <property type="molecule type" value="Genomic_DNA"/>
</dbReference>
<keyword evidence="2" id="KW-1185">Reference proteome</keyword>
<dbReference type="AlphaFoldDB" id="A0A1X1XBL0"/>
<name>A0A1X1XBL0_9MYCO</name>